<evidence type="ECO:0000256" key="1">
    <source>
        <dbReference type="ARBA" id="ARBA00023015"/>
    </source>
</evidence>
<dbReference type="InterPro" id="IPR036390">
    <property type="entry name" value="WH_DNA-bd_sf"/>
</dbReference>
<dbReference type="SUPFAM" id="SSF46785">
    <property type="entry name" value="Winged helix' DNA-binding domain"/>
    <property type="match status" value="1"/>
</dbReference>
<dbReference type="AlphaFoldDB" id="A0AAV2VRI8"/>
<dbReference type="EMBL" id="CAOF01000114">
    <property type="protein sequence ID" value="CCO47167.1"/>
    <property type="molecule type" value="Genomic_DNA"/>
</dbReference>
<dbReference type="Pfam" id="PF01037">
    <property type="entry name" value="AsnC_trans_reg"/>
    <property type="match status" value="1"/>
</dbReference>
<evidence type="ECO:0000313" key="5">
    <source>
        <dbReference type="EMBL" id="CCO47167.1"/>
    </source>
</evidence>
<dbReference type="GO" id="GO:0043200">
    <property type="term" value="P:response to amino acid"/>
    <property type="evidence" value="ECO:0007669"/>
    <property type="project" value="TreeGrafter"/>
</dbReference>
<organism evidence="5 6">
    <name type="scientific">Vibrio nigripulchritudo SOn1</name>
    <dbReference type="NCBI Taxonomy" id="1238450"/>
    <lineage>
        <taxon>Bacteria</taxon>
        <taxon>Pseudomonadati</taxon>
        <taxon>Pseudomonadota</taxon>
        <taxon>Gammaproteobacteria</taxon>
        <taxon>Vibrionales</taxon>
        <taxon>Vibrionaceae</taxon>
        <taxon>Vibrio</taxon>
    </lineage>
</organism>
<dbReference type="GO" id="GO:0006355">
    <property type="term" value="P:regulation of DNA-templated transcription"/>
    <property type="evidence" value="ECO:0007669"/>
    <property type="project" value="UniProtKB-ARBA"/>
</dbReference>
<dbReference type="Gene3D" id="3.30.70.920">
    <property type="match status" value="1"/>
</dbReference>
<dbReference type="SMART" id="SM00344">
    <property type="entry name" value="HTH_ASNC"/>
    <property type="match status" value="1"/>
</dbReference>
<evidence type="ECO:0000256" key="3">
    <source>
        <dbReference type="ARBA" id="ARBA00023163"/>
    </source>
</evidence>
<dbReference type="InterPro" id="IPR036388">
    <property type="entry name" value="WH-like_DNA-bd_sf"/>
</dbReference>
<dbReference type="PROSITE" id="PS50956">
    <property type="entry name" value="HTH_ASNC_2"/>
    <property type="match status" value="1"/>
</dbReference>
<keyword evidence="3" id="KW-0804">Transcription</keyword>
<keyword evidence="2" id="KW-0238">DNA-binding</keyword>
<dbReference type="GeneID" id="97544575"/>
<dbReference type="PANTHER" id="PTHR30154:SF34">
    <property type="entry name" value="TRANSCRIPTIONAL REGULATOR AZLB"/>
    <property type="match status" value="1"/>
</dbReference>
<keyword evidence="1" id="KW-0805">Transcription regulation</keyword>
<dbReference type="Gene3D" id="1.10.10.10">
    <property type="entry name" value="Winged helix-like DNA-binding domain superfamily/Winged helix DNA-binding domain"/>
    <property type="match status" value="1"/>
</dbReference>
<reference evidence="5 6" key="1">
    <citation type="journal article" date="2013" name="ISME J.">
        <title>Comparative genomics of pathogenic lineages of Vibrio nigripulchritudo identifies virulence-associated traits.</title>
        <authorList>
            <person name="Goudenege D."/>
            <person name="Labreuche Y."/>
            <person name="Krin E."/>
            <person name="Ansquer D."/>
            <person name="Mangenot S."/>
            <person name="Calteau A."/>
            <person name="Medigue C."/>
            <person name="Mazel D."/>
            <person name="Polz M.F."/>
            <person name="Le Roux F."/>
        </authorList>
    </citation>
    <scope>NUCLEOTIDE SEQUENCE [LARGE SCALE GENOMIC DNA]</scope>
    <source>
        <strain evidence="5 6">SOn1</strain>
    </source>
</reference>
<dbReference type="Pfam" id="PF13412">
    <property type="entry name" value="HTH_24"/>
    <property type="match status" value="1"/>
</dbReference>
<gene>
    <name evidence="5" type="ORF">VIBNISOn1_240008</name>
</gene>
<protein>
    <submittedName>
        <fullName evidence="5">Transcription regulator, AsnC-type protein</fullName>
    </submittedName>
</protein>
<dbReference type="InterPro" id="IPR019888">
    <property type="entry name" value="Tscrpt_reg_AsnC-like"/>
</dbReference>
<evidence type="ECO:0000256" key="2">
    <source>
        <dbReference type="ARBA" id="ARBA00023125"/>
    </source>
</evidence>
<evidence type="ECO:0000259" key="4">
    <source>
        <dbReference type="PROSITE" id="PS50956"/>
    </source>
</evidence>
<dbReference type="InterPro" id="IPR000485">
    <property type="entry name" value="AsnC-type_HTH_dom"/>
</dbReference>
<dbReference type="PANTHER" id="PTHR30154">
    <property type="entry name" value="LEUCINE-RESPONSIVE REGULATORY PROTEIN"/>
    <property type="match status" value="1"/>
</dbReference>
<dbReference type="InterPro" id="IPR011991">
    <property type="entry name" value="ArsR-like_HTH"/>
</dbReference>
<dbReference type="PRINTS" id="PR00033">
    <property type="entry name" value="HTHASNC"/>
</dbReference>
<accession>A0AAV2VRI8</accession>
<feature type="domain" description="HTH asnC-type" evidence="4">
    <location>
        <begin position="3"/>
        <end position="64"/>
    </location>
</feature>
<sequence>MFLDRLDKAILRQLQEDSSITNVELSNKVGLSAPACFKRVKRLKEEGVIRKEVALVNHAKLGPMIHMVVEVFMERDRPEMNRTFIDKVRKSIAVKECYKVTGEVDFVLLIDSPDMESYEALCEELLYSDPNVKNFTTLISMNMVKYDTKIQIFD</sequence>
<dbReference type="Proteomes" id="UP000018211">
    <property type="component" value="Unassembled WGS sequence"/>
</dbReference>
<proteinExistence type="predicted"/>
<evidence type="ECO:0000313" key="6">
    <source>
        <dbReference type="Proteomes" id="UP000018211"/>
    </source>
</evidence>
<dbReference type="SUPFAM" id="SSF54909">
    <property type="entry name" value="Dimeric alpha+beta barrel"/>
    <property type="match status" value="1"/>
</dbReference>
<dbReference type="CDD" id="cd00090">
    <property type="entry name" value="HTH_ARSR"/>
    <property type="match status" value="1"/>
</dbReference>
<dbReference type="PROSITE" id="PS00519">
    <property type="entry name" value="HTH_ASNC_1"/>
    <property type="match status" value="1"/>
</dbReference>
<dbReference type="InterPro" id="IPR011008">
    <property type="entry name" value="Dimeric_a/b-barrel"/>
</dbReference>
<dbReference type="GO" id="GO:0005829">
    <property type="term" value="C:cytosol"/>
    <property type="evidence" value="ECO:0007669"/>
    <property type="project" value="TreeGrafter"/>
</dbReference>
<comment type="caution">
    <text evidence="5">The sequence shown here is derived from an EMBL/GenBank/DDBJ whole genome shotgun (WGS) entry which is preliminary data.</text>
</comment>
<dbReference type="RefSeq" id="WP_004405777.1">
    <property type="nucleotide sequence ID" value="NZ_LK391965.1"/>
</dbReference>
<name>A0AAV2VRI8_9VIBR</name>
<dbReference type="GO" id="GO:0043565">
    <property type="term" value="F:sequence-specific DNA binding"/>
    <property type="evidence" value="ECO:0007669"/>
    <property type="project" value="InterPro"/>
</dbReference>
<dbReference type="InterPro" id="IPR019887">
    <property type="entry name" value="Tscrpt_reg_AsnC/Lrp_C"/>
</dbReference>
<dbReference type="InterPro" id="IPR019885">
    <property type="entry name" value="Tscrpt_reg_HTH_AsnC-type_CS"/>
</dbReference>